<evidence type="ECO:0000256" key="6">
    <source>
        <dbReference type="ARBA" id="ARBA00023136"/>
    </source>
</evidence>
<dbReference type="EMBL" id="FONA01000016">
    <property type="protein sequence ID" value="SFE68824.1"/>
    <property type="molecule type" value="Genomic_DNA"/>
</dbReference>
<protein>
    <submittedName>
        <fullName evidence="9">Rhomboid family protein</fullName>
    </submittedName>
</protein>
<dbReference type="GO" id="GO:0016020">
    <property type="term" value="C:membrane"/>
    <property type="evidence" value="ECO:0007669"/>
    <property type="project" value="UniProtKB-SubCell"/>
</dbReference>
<proteinExistence type="inferred from homology"/>
<evidence type="ECO:0000256" key="1">
    <source>
        <dbReference type="ARBA" id="ARBA00004141"/>
    </source>
</evidence>
<evidence type="ECO:0000256" key="3">
    <source>
        <dbReference type="ARBA" id="ARBA00022692"/>
    </source>
</evidence>
<dbReference type="InterPro" id="IPR050925">
    <property type="entry name" value="Rhomboid_protease_S54"/>
</dbReference>
<keyword evidence="10" id="KW-1185">Reference proteome</keyword>
<dbReference type="InterPro" id="IPR022764">
    <property type="entry name" value="Peptidase_S54_rhomboid_dom"/>
</dbReference>
<dbReference type="RefSeq" id="WP_010527590.1">
    <property type="nucleotide sequence ID" value="NZ_AFSL01000055.1"/>
</dbReference>
<evidence type="ECO:0000256" key="7">
    <source>
        <dbReference type="SAM" id="Phobius"/>
    </source>
</evidence>
<dbReference type="GO" id="GO:0004252">
    <property type="term" value="F:serine-type endopeptidase activity"/>
    <property type="evidence" value="ECO:0007669"/>
    <property type="project" value="InterPro"/>
</dbReference>
<comment type="subcellular location">
    <subcellularLocation>
        <location evidence="1">Membrane</location>
        <topology evidence="1">Multi-pass membrane protein</topology>
    </subcellularLocation>
</comment>
<dbReference type="SUPFAM" id="SSF144091">
    <property type="entry name" value="Rhomboid-like"/>
    <property type="match status" value="1"/>
</dbReference>
<evidence type="ECO:0000256" key="5">
    <source>
        <dbReference type="ARBA" id="ARBA00022989"/>
    </source>
</evidence>
<dbReference type="PANTHER" id="PTHR43731:SF14">
    <property type="entry name" value="PRESENILIN-ASSOCIATED RHOMBOID-LIKE PROTEIN, MITOCHONDRIAL"/>
    <property type="match status" value="1"/>
</dbReference>
<evidence type="ECO:0000259" key="8">
    <source>
        <dbReference type="Pfam" id="PF01694"/>
    </source>
</evidence>
<accession>A0A1I2CKN8</accession>
<comment type="similarity">
    <text evidence="2">Belongs to the peptidase S54 family.</text>
</comment>
<keyword evidence="4" id="KW-0378">Hydrolase</keyword>
<feature type="domain" description="Peptidase S54 rhomboid" evidence="8">
    <location>
        <begin position="191"/>
        <end position="277"/>
    </location>
</feature>
<dbReference type="AlphaFoldDB" id="A0A1I2CKN8"/>
<evidence type="ECO:0000313" key="9">
    <source>
        <dbReference type="EMBL" id="SFE68824.1"/>
    </source>
</evidence>
<feature type="transmembrane region" description="Helical" evidence="7">
    <location>
        <begin position="263"/>
        <end position="280"/>
    </location>
</feature>
<keyword evidence="6 7" id="KW-0472">Membrane</keyword>
<dbReference type="InterPro" id="IPR035952">
    <property type="entry name" value="Rhomboid-like_sf"/>
</dbReference>
<dbReference type="STRING" id="385682.SAMN05444380_11650"/>
<feature type="domain" description="Peptidase S54 rhomboid" evidence="8">
    <location>
        <begin position="57"/>
        <end position="122"/>
    </location>
</feature>
<evidence type="ECO:0000313" key="10">
    <source>
        <dbReference type="Proteomes" id="UP000181976"/>
    </source>
</evidence>
<reference evidence="9 10" key="1">
    <citation type="submission" date="2016-10" db="EMBL/GenBank/DDBJ databases">
        <authorList>
            <person name="de Groot N.N."/>
        </authorList>
    </citation>
    <scope>NUCLEOTIDE SEQUENCE [LARGE SCALE GENOMIC DNA]</scope>
    <source>
        <strain evidence="9 10">DSM 19012</strain>
    </source>
</reference>
<dbReference type="Proteomes" id="UP000181976">
    <property type="component" value="Unassembled WGS sequence"/>
</dbReference>
<keyword evidence="5 7" id="KW-1133">Transmembrane helix</keyword>
<organism evidence="9 10">
    <name type="scientific">Thermophagus xiamenensis</name>
    <dbReference type="NCBI Taxonomy" id="385682"/>
    <lineage>
        <taxon>Bacteria</taxon>
        <taxon>Pseudomonadati</taxon>
        <taxon>Bacteroidota</taxon>
        <taxon>Bacteroidia</taxon>
        <taxon>Marinilabiliales</taxon>
        <taxon>Marinilabiliaceae</taxon>
        <taxon>Thermophagus</taxon>
    </lineage>
</organism>
<dbReference type="PANTHER" id="PTHR43731">
    <property type="entry name" value="RHOMBOID PROTEASE"/>
    <property type="match status" value="1"/>
</dbReference>
<name>A0A1I2CKN8_9BACT</name>
<dbReference type="Gene3D" id="1.20.1540.10">
    <property type="entry name" value="Rhomboid-like"/>
    <property type="match status" value="1"/>
</dbReference>
<dbReference type="InParanoid" id="A0A1I2CKN8"/>
<gene>
    <name evidence="9" type="ORF">SAMN05444380_11650</name>
</gene>
<feature type="transmembrane region" description="Helical" evidence="7">
    <location>
        <begin position="103"/>
        <end position="121"/>
    </location>
</feature>
<feature type="transmembrane region" description="Helical" evidence="7">
    <location>
        <begin position="197"/>
        <end position="218"/>
    </location>
</feature>
<dbReference type="OrthoDB" id="9807874at2"/>
<feature type="transmembrane region" description="Helical" evidence="7">
    <location>
        <begin position="20"/>
        <end position="40"/>
    </location>
</feature>
<evidence type="ECO:0000256" key="2">
    <source>
        <dbReference type="ARBA" id="ARBA00009045"/>
    </source>
</evidence>
<sequence length="287" mass="32998">MNLGTSSFGGMTPAVKNLIIINVIFYLASLVFFSTFGLAIEDYLGLHLPTADAFNPFQLVTYMFLHAYYSPNEGIIFFHLFFNMFALFMFGRMLEMVWGTKRFLIYYFVTGIGAAVVHVFTQYLEVVPMTNAITHYLNNASPDALKAFLDEHLQPMTYEMKYNFNQFVESYNQLIGTDPDRAIALSKDYLVQYRHDYLNSFVTVGASGAVFGILLAFGMMFPNTQLMLLFPPIPIRAKYFVIIYGLIELFMGIRNFSMDNVAHWAHLGGMLFGFILIKYWKNRGIYY</sequence>
<keyword evidence="3 7" id="KW-0812">Transmembrane</keyword>
<dbReference type="Pfam" id="PF01694">
    <property type="entry name" value="Rhomboid"/>
    <property type="match status" value="2"/>
</dbReference>
<evidence type="ECO:0000256" key="4">
    <source>
        <dbReference type="ARBA" id="ARBA00022801"/>
    </source>
</evidence>
<dbReference type="eggNOG" id="COG0705">
    <property type="taxonomic scope" value="Bacteria"/>
</dbReference>